<feature type="transmembrane region" description="Helical" evidence="3">
    <location>
        <begin position="340"/>
        <end position="361"/>
    </location>
</feature>
<dbReference type="InterPro" id="IPR050469">
    <property type="entry name" value="Diguanylate_Cyclase"/>
</dbReference>
<comment type="caution">
    <text evidence="6">The sequence shown here is derived from an EMBL/GenBank/DDBJ whole genome shotgun (WGS) entry which is preliminary data.</text>
</comment>
<dbReference type="InterPro" id="IPR000160">
    <property type="entry name" value="GGDEF_dom"/>
</dbReference>
<evidence type="ECO:0000256" key="3">
    <source>
        <dbReference type="SAM" id="Phobius"/>
    </source>
</evidence>
<keyword evidence="3" id="KW-0812">Transmembrane</keyword>
<keyword evidence="7" id="KW-1185">Reference proteome</keyword>
<dbReference type="PANTHER" id="PTHR45138:SF24">
    <property type="entry name" value="DIGUANYLATE CYCLASE DGCC-RELATED"/>
    <property type="match status" value="1"/>
</dbReference>
<dbReference type="GO" id="GO:1902201">
    <property type="term" value="P:negative regulation of bacterial-type flagellum-dependent cell motility"/>
    <property type="evidence" value="ECO:0007669"/>
    <property type="project" value="TreeGrafter"/>
</dbReference>
<feature type="transmembrane region" description="Helical" evidence="3">
    <location>
        <begin position="367"/>
        <end position="388"/>
    </location>
</feature>
<dbReference type="Gene3D" id="3.30.70.270">
    <property type="match status" value="1"/>
</dbReference>
<dbReference type="InterPro" id="IPR011623">
    <property type="entry name" value="7TMR_DISM_rcpt_extracell_dom1"/>
</dbReference>
<evidence type="ECO:0000256" key="2">
    <source>
        <dbReference type="ARBA" id="ARBA00012528"/>
    </source>
</evidence>
<feature type="transmembrane region" description="Helical" evidence="3">
    <location>
        <begin position="253"/>
        <end position="271"/>
    </location>
</feature>
<feature type="transmembrane region" description="Helical" evidence="3">
    <location>
        <begin position="283"/>
        <end position="301"/>
    </location>
</feature>
<dbReference type="SMART" id="SM00267">
    <property type="entry name" value="GGDEF"/>
    <property type="match status" value="1"/>
</dbReference>
<gene>
    <name evidence="6" type="ORF">DU002_15665</name>
</gene>
<dbReference type="EC" id="2.7.7.65" evidence="2"/>
<evidence type="ECO:0000313" key="6">
    <source>
        <dbReference type="EMBL" id="RCU45490.1"/>
    </source>
</evidence>
<feature type="signal peptide" evidence="4">
    <location>
        <begin position="1"/>
        <end position="24"/>
    </location>
</feature>
<evidence type="ECO:0000256" key="1">
    <source>
        <dbReference type="ARBA" id="ARBA00001946"/>
    </source>
</evidence>
<sequence>MRIERLILAWLWLILMTFSVNASAAWVLSDDTQQTDATVPCCELYVADDSSLSASQVMTLPPAAWQSLPTSRVNFGFSAKTFWVRLTVDNRAAATKQWILALDNPLLDVVNVYLQSPSVPLRQVAALAEGDTGRLVSHPEYLVPLNISNDPGVSTLLVSFQTQGAAELSFSVWDRDSFIAADHRRSLGWGLLFGALLLMALYNVLLAVSTRVMSYLTYAAYVSCATLLMAGLIGFNSYYMWPNSPWLQHLTTPFLGGATLLFASLFLQQLTQVDSKRIVISRWLRVIQLGTVSYLLLVFVLDYRTAVLVFAGLVVVVVLSLLSISCWLSLQRVALAKYYAVGWFALLVGAFISSLAYLGWLELPVSNFTPFLLGAVTEVVVVTLTLAMRVGQSYRGRQLAEKSAMEQAHRVRQVQDKSMQMQAKANADLEQKVQERTFELEVALRELADTNRELEEQNTRDALTGVRNRKYFDKRYIAEQRRSRREQTPLALIMADIDHFKQINDTYGHPVGDICIREVASRAAEVVKRPGDVVARYGGEEFALILPNTSPEGARQLAERLCSAIRDQGVVTGVGELPLTISCGVACLYIDPQLPPETLLAQADKALYQAKQQGRDRVCVFITEEQQVE</sequence>
<dbReference type="GO" id="GO:0052621">
    <property type="term" value="F:diguanylate cyclase activity"/>
    <property type="evidence" value="ECO:0007669"/>
    <property type="project" value="UniProtKB-EC"/>
</dbReference>
<dbReference type="Pfam" id="PF07695">
    <property type="entry name" value="7TMR-DISM_7TM"/>
    <property type="match status" value="1"/>
</dbReference>
<organism evidence="6 7">
    <name type="scientific">Corallincola holothuriorum</name>
    <dbReference type="NCBI Taxonomy" id="2282215"/>
    <lineage>
        <taxon>Bacteria</taxon>
        <taxon>Pseudomonadati</taxon>
        <taxon>Pseudomonadota</taxon>
        <taxon>Gammaproteobacteria</taxon>
        <taxon>Alteromonadales</taxon>
        <taxon>Psychromonadaceae</taxon>
        <taxon>Corallincola</taxon>
    </lineage>
</organism>
<comment type="cofactor">
    <cofactor evidence="1">
        <name>Mg(2+)</name>
        <dbReference type="ChEBI" id="CHEBI:18420"/>
    </cofactor>
</comment>
<feature type="domain" description="GGDEF" evidence="5">
    <location>
        <begin position="488"/>
        <end position="623"/>
    </location>
</feature>
<keyword evidence="3" id="KW-0472">Membrane</keyword>
<evidence type="ECO:0000256" key="4">
    <source>
        <dbReference type="SAM" id="SignalP"/>
    </source>
</evidence>
<dbReference type="CDD" id="cd01949">
    <property type="entry name" value="GGDEF"/>
    <property type="match status" value="1"/>
</dbReference>
<evidence type="ECO:0000313" key="7">
    <source>
        <dbReference type="Proteomes" id="UP000252558"/>
    </source>
</evidence>
<dbReference type="FunFam" id="3.30.70.270:FF:000001">
    <property type="entry name" value="Diguanylate cyclase domain protein"/>
    <property type="match status" value="1"/>
</dbReference>
<feature type="transmembrane region" description="Helical" evidence="3">
    <location>
        <begin position="187"/>
        <end position="206"/>
    </location>
</feature>
<dbReference type="EMBL" id="QPID01000010">
    <property type="protein sequence ID" value="RCU45490.1"/>
    <property type="molecule type" value="Genomic_DNA"/>
</dbReference>
<dbReference type="PANTHER" id="PTHR45138">
    <property type="entry name" value="REGULATORY COMPONENTS OF SENSORY TRANSDUCTION SYSTEM"/>
    <property type="match status" value="1"/>
</dbReference>
<dbReference type="GO" id="GO:0043709">
    <property type="term" value="P:cell adhesion involved in single-species biofilm formation"/>
    <property type="evidence" value="ECO:0007669"/>
    <property type="project" value="TreeGrafter"/>
</dbReference>
<name>A0A368N5S5_9GAMM</name>
<reference evidence="6 7" key="1">
    <citation type="submission" date="2018-07" db="EMBL/GenBank/DDBJ databases">
        <title>Corallincola holothuriorum sp. nov., a new facultative anaerobe isolated from sea cucumber Apostichopus japonicus.</title>
        <authorList>
            <person name="Xia H."/>
        </authorList>
    </citation>
    <scope>NUCLEOTIDE SEQUENCE [LARGE SCALE GENOMIC DNA]</scope>
    <source>
        <strain evidence="6 7">C4</strain>
    </source>
</reference>
<feature type="transmembrane region" description="Helical" evidence="3">
    <location>
        <begin position="307"/>
        <end position="328"/>
    </location>
</feature>
<proteinExistence type="predicted"/>
<dbReference type="InterPro" id="IPR011622">
    <property type="entry name" value="7TMR_DISM_rcpt_extracell_dom2"/>
</dbReference>
<feature type="transmembrane region" description="Helical" evidence="3">
    <location>
        <begin position="218"/>
        <end position="241"/>
    </location>
</feature>
<dbReference type="Gene3D" id="2.60.40.2380">
    <property type="match status" value="1"/>
</dbReference>
<protein>
    <recommendedName>
        <fullName evidence="2">diguanylate cyclase</fullName>
        <ecNumber evidence="2">2.7.7.65</ecNumber>
    </recommendedName>
</protein>
<accession>A0A368N5S5</accession>
<dbReference type="PROSITE" id="PS50887">
    <property type="entry name" value="GGDEF"/>
    <property type="match status" value="1"/>
</dbReference>
<evidence type="ECO:0000259" key="5">
    <source>
        <dbReference type="PROSITE" id="PS50887"/>
    </source>
</evidence>
<dbReference type="Pfam" id="PF00990">
    <property type="entry name" value="GGDEF"/>
    <property type="match status" value="1"/>
</dbReference>
<dbReference type="GO" id="GO:0005886">
    <property type="term" value="C:plasma membrane"/>
    <property type="evidence" value="ECO:0007669"/>
    <property type="project" value="TreeGrafter"/>
</dbReference>
<dbReference type="Pfam" id="PF07696">
    <property type="entry name" value="7TMR-DISMED2"/>
    <property type="match status" value="1"/>
</dbReference>
<dbReference type="AlphaFoldDB" id="A0A368N5S5"/>
<dbReference type="NCBIfam" id="TIGR00254">
    <property type="entry name" value="GGDEF"/>
    <property type="match status" value="1"/>
</dbReference>
<keyword evidence="3" id="KW-1133">Transmembrane helix</keyword>
<keyword evidence="4" id="KW-0732">Signal</keyword>
<dbReference type="SUPFAM" id="SSF55073">
    <property type="entry name" value="Nucleotide cyclase"/>
    <property type="match status" value="1"/>
</dbReference>
<feature type="chain" id="PRO_5016745032" description="diguanylate cyclase" evidence="4">
    <location>
        <begin position="25"/>
        <end position="629"/>
    </location>
</feature>
<dbReference type="InterPro" id="IPR043128">
    <property type="entry name" value="Rev_trsase/Diguanyl_cyclase"/>
</dbReference>
<dbReference type="InterPro" id="IPR029787">
    <property type="entry name" value="Nucleotide_cyclase"/>
</dbReference>
<dbReference type="Proteomes" id="UP000252558">
    <property type="component" value="Unassembled WGS sequence"/>
</dbReference>